<accession>A0ABS1I8N6</accession>
<keyword evidence="3" id="KW-1185">Reference proteome</keyword>
<dbReference type="GO" id="GO:0032259">
    <property type="term" value="P:methylation"/>
    <property type="evidence" value="ECO:0007669"/>
    <property type="project" value="UniProtKB-KW"/>
</dbReference>
<proteinExistence type="predicted"/>
<dbReference type="EMBL" id="JAEPIV010000058">
    <property type="protein sequence ID" value="MBK4723444.1"/>
    <property type="molecule type" value="Genomic_DNA"/>
</dbReference>
<evidence type="ECO:0000313" key="3">
    <source>
        <dbReference type="Proteomes" id="UP000654452"/>
    </source>
</evidence>
<dbReference type="SUPFAM" id="SSF53335">
    <property type="entry name" value="S-adenosyl-L-methionine-dependent methyltransferases"/>
    <property type="match status" value="1"/>
</dbReference>
<dbReference type="InterPro" id="IPR013216">
    <property type="entry name" value="Methyltransf_11"/>
</dbReference>
<reference evidence="2 3" key="1">
    <citation type="submission" date="2021-01" db="EMBL/GenBank/DDBJ databases">
        <title>Azospirillum sp. YIM DDC1 draft genome.</title>
        <authorList>
            <person name="Wang Y.-X."/>
        </authorList>
    </citation>
    <scope>NUCLEOTIDE SEQUENCE [LARGE SCALE GENOMIC DNA]</scope>
    <source>
        <strain evidence="2 3">YIM DDC1</strain>
    </source>
</reference>
<protein>
    <submittedName>
        <fullName evidence="2">Class I SAM-dependent methyltransferase</fullName>
    </submittedName>
</protein>
<dbReference type="CDD" id="cd02440">
    <property type="entry name" value="AdoMet_MTases"/>
    <property type="match status" value="1"/>
</dbReference>
<dbReference type="GO" id="GO:0008168">
    <property type="term" value="F:methyltransferase activity"/>
    <property type="evidence" value="ECO:0007669"/>
    <property type="project" value="UniProtKB-KW"/>
</dbReference>
<keyword evidence="2" id="KW-0808">Transferase</keyword>
<name>A0ABS1I8N6_9PROT</name>
<dbReference type="RefSeq" id="WP_200487791.1">
    <property type="nucleotide sequence ID" value="NZ_JAEPIV010000058.1"/>
</dbReference>
<dbReference type="Proteomes" id="UP000654452">
    <property type="component" value="Unassembled WGS sequence"/>
</dbReference>
<gene>
    <name evidence="2" type="ORF">JJL56_31835</name>
</gene>
<dbReference type="Pfam" id="PF08241">
    <property type="entry name" value="Methyltransf_11"/>
    <property type="match status" value="1"/>
</dbReference>
<dbReference type="InterPro" id="IPR029063">
    <property type="entry name" value="SAM-dependent_MTases_sf"/>
</dbReference>
<keyword evidence="2" id="KW-0489">Methyltransferase</keyword>
<sequence length="164" mass="18626">MTRSLDLGCGAHPKNPFAADELFGVDLAGVVTNHIKIADLAIEPIPFPDEYFDYVTAYDVIEHIPRVVYAPGRRYSFVELMNEIYRVLKPGGVFFSQTPAFPHPEAWQDPTHVNVITFETFHKYFDDTFRWAAAYGYRGAFRIVGQEMHGPHLLARLEKVPAPT</sequence>
<dbReference type="Gene3D" id="3.40.50.150">
    <property type="entry name" value="Vaccinia Virus protein VP39"/>
    <property type="match status" value="1"/>
</dbReference>
<feature type="domain" description="Methyltransferase type 11" evidence="1">
    <location>
        <begin position="5"/>
        <end position="95"/>
    </location>
</feature>
<comment type="caution">
    <text evidence="2">The sequence shown here is derived from an EMBL/GenBank/DDBJ whole genome shotgun (WGS) entry which is preliminary data.</text>
</comment>
<evidence type="ECO:0000259" key="1">
    <source>
        <dbReference type="Pfam" id="PF08241"/>
    </source>
</evidence>
<organism evidence="2 3">
    <name type="scientific">Azospirillum aestuarii</name>
    <dbReference type="NCBI Taxonomy" id="2802052"/>
    <lineage>
        <taxon>Bacteria</taxon>
        <taxon>Pseudomonadati</taxon>
        <taxon>Pseudomonadota</taxon>
        <taxon>Alphaproteobacteria</taxon>
        <taxon>Rhodospirillales</taxon>
        <taxon>Azospirillaceae</taxon>
        <taxon>Azospirillum</taxon>
    </lineage>
</organism>
<evidence type="ECO:0000313" key="2">
    <source>
        <dbReference type="EMBL" id="MBK4723444.1"/>
    </source>
</evidence>